<dbReference type="OMA" id="RILMHIY"/>
<dbReference type="CDD" id="cd01650">
    <property type="entry name" value="RT_nLTR_like"/>
    <property type="match status" value="1"/>
</dbReference>
<reference evidence="2" key="2">
    <citation type="submission" date="2025-08" db="UniProtKB">
        <authorList>
            <consortium name="Ensembl"/>
        </authorList>
    </citation>
    <scope>IDENTIFICATION</scope>
</reference>
<dbReference type="InterPro" id="IPR000477">
    <property type="entry name" value="RT_dom"/>
</dbReference>
<name>A0A672FIX8_SALFA</name>
<reference evidence="2" key="3">
    <citation type="submission" date="2025-09" db="UniProtKB">
        <authorList>
            <consortium name="Ensembl"/>
        </authorList>
    </citation>
    <scope>IDENTIFICATION</scope>
</reference>
<reference evidence="2" key="1">
    <citation type="submission" date="2019-06" db="EMBL/GenBank/DDBJ databases">
        <authorList>
            <consortium name="Wellcome Sanger Institute Data Sharing"/>
        </authorList>
    </citation>
    <scope>NUCLEOTIDE SEQUENCE [LARGE SCALE GENOMIC DNA]</scope>
</reference>
<keyword evidence="3" id="KW-1185">Reference proteome</keyword>
<dbReference type="Ensembl" id="ENSSFAT00005007242.1">
    <property type="protein sequence ID" value="ENSSFAP00005006876.1"/>
    <property type="gene ID" value="ENSSFAG00005004141.1"/>
</dbReference>
<dbReference type="Proteomes" id="UP000472267">
    <property type="component" value="Chromosome 15"/>
</dbReference>
<dbReference type="SUPFAM" id="SSF56672">
    <property type="entry name" value="DNA/RNA polymerases"/>
    <property type="match status" value="1"/>
</dbReference>
<organism evidence="2 3">
    <name type="scientific">Salarias fasciatus</name>
    <name type="common">Jewelled blenny</name>
    <name type="synonym">Blennius fasciatus</name>
    <dbReference type="NCBI Taxonomy" id="181472"/>
    <lineage>
        <taxon>Eukaryota</taxon>
        <taxon>Metazoa</taxon>
        <taxon>Chordata</taxon>
        <taxon>Craniata</taxon>
        <taxon>Vertebrata</taxon>
        <taxon>Euteleostomi</taxon>
        <taxon>Actinopterygii</taxon>
        <taxon>Neopterygii</taxon>
        <taxon>Teleostei</taxon>
        <taxon>Neoteleostei</taxon>
        <taxon>Acanthomorphata</taxon>
        <taxon>Ovalentaria</taxon>
        <taxon>Blenniimorphae</taxon>
        <taxon>Blenniiformes</taxon>
        <taxon>Blennioidei</taxon>
        <taxon>Blenniidae</taxon>
        <taxon>Salariinae</taxon>
        <taxon>Salarias</taxon>
    </lineage>
</organism>
<dbReference type="PANTHER" id="PTHR31635">
    <property type="entry name" value="REVERSE TRANSCRIPTASE DOMAIN-CONTAINING PROTEIN-RELATED"/>
    <property type="match status" value="1"/>
</dbReference>
<evidence type="ECO:0000313" key="2">
    <source>
        <dbReference type="Ensembl" id="ENSSFAP00005006876.1"/>
    </source>
</evidence>
<protein>
    <recommendedName>
        <fullName evidence="1">Reverse transcriptase domain-containing protein</fullName>
    </recommendedName>
</protein>
<dbReference type="InParanoid" id="A0A672FIX8"/>
<evidence type="ECO:0000313" key="3">
    <source>
        <dbReference type="Proteomes" id="UP000472267"/>
    </source>
</evidence>
<dbReference type="AlphaFoldDB" id="A0A672FIX8"/>
<evidence type="ECO:0000259" key="1">
    <source>
        <dbReference type="PROSITE" id="PS50878"/>
    </source>
</evidence>
<dbReference type="PANTHER" id="PTHR31635:SF196">
    <property type="entry name" value="REVERSE TRANSCRIPTASE DOMAIN-CONTAINING PROTEIN-RELATED"/>
    <property type="match status" value="1"/>
</dbReference>
<accession>A0A672FIX8</accession>
<dbReference type="PROSITE" id="PS50878">
    <property type="entry name" value="RT_POL"/>
    <property type="match status" value="1"/>
</dbReference>
<sequence>MQTGKSPGPDGFPCEFFKKFADQISPILLAVFEESLAFGSLPLTMRQAVISLIPKQDKNPLECSSYRPISLLNVDSKILSKMLAGRLEMVLPSVIAEDQTGFIKGRHSFSNLRRLFNILYDPTPPDVPEVLLSLDAEKAFDRVEWDYLFFTLKQFGFGERFISWINILYSSPLAAVRTNNNLSPYFSLHRGTRQGCPLSPLLFAIAIEPLALALRGEVNFRGIQRYDLVNKVSLYADDMLLYVSDPLNSLPIVLNLLEEFGKVSGYKVNLHKCEIMPINSEAKLIDLNSFPFRVSPQKFKYLGIWVTHSFKDIFKANYSPLLTQLKQDLERWGLLPLSLGGRINTIKMNVLPKFLYVFQCIPLYLSKSFFTDVDKLISRFLWNNKNPRIRKNILQQHRQHGGLSLPNFQYYYWAANIRAMLFWKELQSHNATSKWLQMEISSCFHTSLHSLLCSKFPFFESTSKYTTNPIVKHSLKIWKQFRRNFSLKDLSKYAPVKRNHQFLPSTTDKAFCEWSRKGIAAVEDLFIDGTFASFDQLVVKFNIPRSHFFRFLQLRSFISTSFTYFPSCPPETLLDSILKLKINCKGTIGKLYSLINTHNLRSLIFLKKQWEEDLGLEMSEEIWGNILDRIHSSSICLRHMVIQFKIVHRLHWSKVRLAKLFSNINPICDRCKQSTATLSHMFWSCLKLDNFWSSIFRALSDVLQTPIKPSGICAIFGVTPQGINLNSRAKNIVAFGTLIARRRILLKWKDEFPPTFKIWINDLLQYLVLEKIRFSTRGCTQEFYTTWNPFLSYVKKLDVTIADKFQD</sequence>
<dbReference type="Pfam" id="PF00078">
    <property type="entry name" value="RVT_1"/>
    <property type="match status" value="1"/>
</dbReference>
<feature type="domain" description="Reverse transcriptase" evidence="1">
    <location>
        <begin position="34"/>
        <end position="306"/>
    </location>
</feature>
<dbReference type="InterPro" id="IPR043502">
    <property type="entry name" value="DNA/RNA_pol_sf"/>
</dbReference>
<proteinExistence type="predicted"/>